<feature type="domain" description="Methylamine utilisation protein MauE" evidence="6">
    <location>
        <begin position="1"/>
        <end position="80"/>
    </location>
</feature>
<evidence type="ECO:0000313" key="7">
    <source>
        <dbReference type="EMBL" id="TMM57317.1"/>
    </source>
</evidence>
<evidence type="ECO:0000256" key="5">
    <source>
        <dbReference type="SAM" id="Phobius"/>
    </source>
</evidence>
<feature type="transmembrane region" description="Helical" evidence="5">
    <location>
        <begin position="100"/>
        <end position="117"/>
    </location>
</feature>
<reference evidence="7 8" key="1">
    <citation type="submission" date="2019-05" db="EMBL/GenBank/DDBJ databases">
        <authorList>
            <person name="Zhang J.-Y."/>
            <person name="Feg X."/>
            <person name="Du Z.-J."/>
        </authorList>
    </citation>
    <scope>NUCLEOTIDE SEQUENCE [LARGE SCALE GENOMIC DNA]</scope>
    <source>
        <strain evidence="7 8">RZ26</strain>
    </source>
</reference>
<dbReference type="PANTHER" id="PTHR36974:SF1">
    <property type="entry name" value="DOXX FAMILY MEMBRANE PROTEIN"/>
    <property type="match status" value="1"/>
</dbReference>
<evidence type="ECO:0000256" key="4">
    <source>
        <dbReference type="ARBA" id="ARBA00023136"/>
    </source>
</evidence>
<dbReference type="OrthoDB" id="327939at2"/>
<keyword evidence="8" id="KW-1185">Reference proteome</keyword>
<evidence type="ECO:0000256" key="1">
    <source>
        <dbReference type="ARBA" id="ARBA00004141"/>
    </source>
</evidence>
<dbReference type="Proteomes" id="UP000310314">
    <property type="component" value="Unassembled WGS sequence"/>
</dbReference>
<gene>
    <name evidence="7" type="ORF">FEE95_12595</name>
</gene>
<accession>A0A5S3PRE4</accession>
<keyword evidence="3 5" id="KW-1133">Transmembrane helix</keyword>
<keyword evidence="4 5" id="KW-0472">Membrane</keyword>
<dbReference type="EMBL" id="VATY01000002">
    <property type="protein sequence ID" value="TMM57317.1"/>
    <property type="molecule type" value="Genomic_DNA"/>
</dbReference>
<evidence type="ECO:0000256" key="3">
    <source>
        <dbReference type="ARBA" id="ARBA00022989"/>
    </source>
</evidence>
<evidence type="ECO:0000259" key="6">
    <source>
        <dbReference type="Pfam" id="PF07291"/>
    </source>
</evidence>
<dbReference type="GO" id="GO:0016020">
    <property type="term" value="C:membrane"/>
    <property type="evidence" value="ECO:0007669"/>
    <property type="project" value="UniProtKB-SubCell"/>
</dbReference>
<comment type="subcellular location">
    <subcellularLocation>
        <location evidence="1">Membrane</location>
        <topology evidence="1">Multi-pass membrane protein</topology>
    </subcellularLocation>
</comment>
<proteinExistence type="predicted"/>
<dbReference type="RefSeq" id="WP_138658300.1">
    <property type="nucleotide sequence ID" value="NZ_VATY01000002.1"/>
</dbReference>
<dbReference type="GO" id="GO:0030416">
    <property type="term" value="P:methylamine metabolic process"/>
    <property type="evidence" value="ECO:0007669"/>
    <property type="project" value="InterPro"/>
</dbReference>
<feature type="transmembrane region" description="Helical" evidence="5">
    <location>
        <begin position="43"/>
        <end position="61"/>
    </location>
</feature>
<dbReference type="Pfam" id="PF07291">
    <property type="entry name" value="MauE"/>
    <property type="match status" value="1"/>
</dbReference>
<organism evidence="7 8">
    <name type="scientific">Maribacter algarum</name>
    <name type="common">ex Zhang et al. 2020</name>
    <dbReference type="NCBI Taxonomy" id="2578118"/>
    <lineage>
        <taxon>Bacteria</taxon>
        <taxon>Pseudomonadati</taxon>
        <taxon>Bacteroidota</taxon>
        <taxon>Flavobacteriia</taxon>
        <taxon>Flavobacteriales</taxon>
        <taxon>Flavobacteriaceae</taxon>
        <taxon>Maribacter</taxon>
    </lineage>
</organism>
<dbReference type="PANTHER" id="PTHR36974">
    <property type="entry name" value="MEMBRANE PROTEIN-RELATED"/>
    <property type="match status" value="1"/>
</dbReference>
<evidence type="ECO:0000313" key="8">
    <source>
        <dbReference type="Proteomes" id="UP000310314"/>
    </source>
</evidence>
<keyword evidence="2 5" id="KW-0812">Transmembrane</keyword>
<sequence length="121" mass="13789">MKIVWKVLQVLLSIFLIYAGIQHFLKPEFYEPFVPTFLPAKTMMVYASGIVEIVLGVLMFIPKYTKLGATGVILLMLIFLPIHISDVFSDIPAIGNHDAALIRLPFQFLFIAWAYAVRRFV</sequence>
<protein>
    <submittedName>
        <fullName evidence="7">DoxX family membrane protein</fullName>
    </submittedName>
</protein>
<comment type="caution">
    <text evidence="7">The sequence shown here is derived from an EMBL/GenBank/DDBJ whole genome shotgun (WGS) entry which is preliminary data.</text>
</comment>
<name>A0A5S3PRE4_9FLAO</name>
<evidence type="ECO:0000256" key="2">
    <source>
        <dbReference type="ARBA" id="ARBA00022692"/>
    </source>
</evidence>
<feature type="transmembrane region" description="Helical" evidence="5">
    <location>
        <begin position="68"/>
        <end position="88"/>
    </location>
</feature>
<dbReference type="InterPro" id="IPR009908">
    <property type="entry name" value="Methylamine_util_MauE"/>
</dbReference>
<dbReference type="AlphaFoldDB" id="A0A5S3PRE4"/>